<proteinExistence type="predicted"/>
<protein>
    <submittedName>
        <fullName evidence="5">Polymorphic toxin-type HINT domain-containing protein</fullName>
    </submittedName>
</protein>
<dbReference type="Gene3D" id="2.180.10.10">
    <property type="entry name" value="RHS repeat-associated core"/>
    <property type="match status" value="1"/>
</dbReference>
<dbReference type="Gene3D" id="2.170.16.10">
    <property type="entry name" value="Hedgehog/Intein (Hint) domain"/>
    <property type="match status" value="1"/>
</dbReference>
<evidence type="ECO:0000313" key="5">
    <source>
        <dbReference type="EMBL" id="MEU3780849.1"/>
    </source>
</evidence>
<name>A0ABV2ZE81_9ACTN</name>
<evidence type="ECO:0000259" key="4">
    <source>
        <dbReference type="SMART" id="SM00306"/>
    </source>
</evidence>
<dbReference type="NCBIfam" id="TIGR01643">
    <property type="entry name" value="YD_repeat_2x"/>
    <property type="match status" value="2"/>
</dbReference>
<organism evidence="5 6">
    <name type="scientific">Streptomyces sp. 900129855</name>
    <dbReference type="NCBI Taxonomy" id="3155129"/>
    <lineage>
        <taxon>Bacteria</taxon>
        <taxon>Bacillati</taxon>
        <taxon>Actinomycetota</taxon>
        <taxon>Actinomycetes</taxon>
        <taxon>Kitasatosporales</taxon>
        <taxon>Streptomycetaceae</taxon>
        <taxon>Streptomyces</taxon>
    </lineage>
</organism>
<dbReference type="PANTHER" id="PTHR32305:SF17">
    <property type="entry name" value="TRNA NUCLEASE WAPA"/>
    <property type="match status" value="1"/>
</dbReference>
<evidence type="ECO:0000256" key="1">
    <source>
        <dbReference type="ARBA" id="ARBA00022737"/>
    </source>
</evidence>
<keyword evidence="3" id="KW-0732">Signal</keyword>
<dbReference type="PANTHER" id="PTHR32305">
    <property type="match status" value="1"/>
</dbReference>
<feature type="compositionally biased region" description="Low complexity" evidence="2">
    <location>
        <begin position="914"/>
        <end position="925"/>
    </location>
</feature>
<evidence type="ECO:0000313" key="6">
    <source>
        <dbReference type="Proteomes" id="UP001550739"/>
    </source>
</evidence>
<dbReference type="CDD" id="cd00081">
    <property type="entry name" value="Hint"/>
    <property type="match status" value="1"/>
</dbReference>
<dbReference type="Pfam" id="PF05593">
    <property type="entry name" value="RHS_repeat"/>
    <property type="match status" value="2"/>
</dbReference>
<evidence type="ECO:0000256" key="3">
    <source>
        <dbReference type="SAM" id="SignalP"/>
    </source>
</evidence>
<feature type="domain" description="Hint" evidence="4">
    <location>
        <begin position="2058"/>
        <end position="2163"/>
    </location>
</feature>
<feature type="region of interest" description="Disordered" evidence="2">
    <location>
        <begin position="2279"/>
        <end position="2299"/>
    </location>
</feature>
<dbReference type="InterPro" id="IPR006530">
    <property type="entry name" value="YD"/>
</dbReference>
<dbReference type="SUPFAM" id="SSF51294">
    <property type="entry name" value="Hedgehog/intein (Hint) domain"/>
    <property type="match status" value="1"/>
</dbReference>
<sequence>MRPERPRFLRLLRLRTPRRKLALATATVMTATLLQGVAAPALADGWHKPALPAAEKSLAGGPAGKAVPRKVMKTPRTPQEAPATAWPKPGAATVDLSKTPATAPTKPAPRVKGLALTLDAQVTDTNATKAGKAGKNTKSGKATKKAATGTVAARVLDRAFAKKAGVDGPVFTLHAGSAQGAGQVRAGLDYSSFAGAYGGGYADRLRLVELPACVLSTPQQARCRTAKPVDTVNDPETKTLTAKAVTLSASSATVLAAVAGSGSGLGDFKATSLSASANWSTDLNSGSFAWSYPMAVPQVPGGLAPKLSLSYSSGGVDGRTGNTNNQSSWVGDGFDLSPGYIERRYKSCSDDDVKNADGNEPGDLCWGYDNAVLQLNGSGGELVPNGTNSWKLKDDDGTQVDRVYGSSSDVRSNGARNDEYWRVTTPDGTQYYFGYNRLPGWASGSETTDSAWTVPVYGDDSGEPCHAAAFADSWCQQGWRWNLDYVVDTHGNAVAYYYDKESNSYGRNLKAADDTPYVRGGTLDRIEYGLKSTAVYSAKPLAKVDFTSSERCLPDSSTDCSSISKDAFYWYDTPWDLNCDAGTDCDKGRSSPAFFTRKRLTDVTTEVLVSGAYSKVDGYQLAHRWGQADIDYQLLLDSVQRTGYDGTASITLPKVTFAYTQLANRLDKTGDGWAPFIKARLSSVADESGGQIDVDYSAPVCDANALPTPETNTTRCFPQYIGGSSTTDPERQWFNKYVVDTVTSTDRTGGAPDQVTMYDYLDGAAWHYDDADGMTKDKFKTWSDWRGYGHVRVRTGGQGGASAMKSQTDSYFLRGMDGDRKTTSGGTKDVSVTLGSGEGDPITDHSSTAGFAYKTVNYSGPGGKVLSKTVSRPWHKETAKKVRDWGTVTADFSGTENARTWTSLDDGAGAAWRTTSTTDTFDPATGQVTQTDDAGDTSTAADDQCTRTTYVAGSAVLNTPVRVETVAKACGAATSRPADVLTDTRTAYDGGAYGAAATKGDATRVAKLKKYDGSTAVYLESSSTFDSYGRMLTSTDLTADVAVTSGGTLTRTARTDGRTTTTAFTPTSGFATGTTVTMPPVTPGDASTATTTSQTFEALRGQPLTETDTNGKVTTYAYDPLGRNTKVWLPDRTTGQTPSYEFTYTIADGKPVAIGTRTIGNNGAQNTSYVLYDGFLRPRQTQAPGPNGGTLLTDTFYDERGLTAKEFAPYYTDTTAPSTTLFKVDDALTVETQSWHAHDGLGRETELKKVAGNGDGGTVLGVTKTIYGGDRTTVIPPAGGTATTTLTDSRGQNTEVRELHARAADAAYDTTSYGYSPRGELTKVTDPAGNAWTWTYDLLGRLTDTTDPDKGAGHTDYDDRGLATTTKDARGSVLAHVYDGQGRPTELRENSATGTLRAKWVYDTISGAKGHLAESIRYSGGQAYSTKVLAYDRLYRPLRTQVTIPSTEGALAGTYLSATTYNASGTVDGVGYPKAGALAANTVAYTYEDGTLRPVGVSGPLNLTGSTSYSFTGKPLQYSLAANGGKTTYETNTYEWGTQRLATSRVDRQDVAGVDQYNTYTYDEAGNVLSVSDTSRSGTDNQCFAYDYLGRTTEAWTQPTTACASAPATGVLGGPAPYWDSYTYDVVGNRLTETGHGTTTGASDSKRVYTYPKPGSHRLSSVDTTTGTVKSTDSYTYDAIGDTQTRQLGDGTSQTLLWDAEGHLAKVTEPVEGGSDKVTEYLYDADGNRLIGRTPTGTTLYLGTTEVTLAKGATTAKATRYFDLGGGHQAVQSDDGRISFTLADHHGTGQLSVDATSQALAQRRTKPFGGLRGAEPATWPGTRGFVGGTVDAATGLTHLGAREYDPATGRFLSVDPLFTATDPQQMHGYTYANNNPLTHSDPAGTEIGSRPNSCQYDVKYCSRHQQQEVGYDPKTGTSDYHRGNIYKRQQARKRAWVASNTPVTNDMAKLSDYFSRSMIGEFSDDFWDNPVYEGAEKGSACYGREGCRQAYKYILDKGDDADPAVAKEIAATYCAYHADQCDDEAKEVARGKVIEGIIGDVLLAYLGGAAGAERPRPCNSFLPGTEVLMADGTAKPIEDVRTGDKVLATDPRTGRTTVRTVTAEITGKGLKHLVGITLALEVDGKRVTASVTATDGHPFWVPALGKWIKATDLTAGELLRTSRGTEVRITAVRRWTEQATVHNVTVADLHTYYVLAGKTPVLVHNATPCDPPLKSLHPDSSLDRSSLDFWHKQDTKDIVHSLRPGAHEPLIAKPDGTIMNGNTRIAVLRSRGYDVDSLPRETYGSSRPMSDEDFWDMDQ</sequence>
<feature type="compositionally biased region" description="Low complexity" evidence="2">
    <location>
        <begin position="1067"/>
        <end position="1079"/>
    </location>
</feature>
<dbReference type="SMART" id="SM00306">
    <property type="entry name" value="HintN"/>
    <property type="match status" value="1"/>
</dbReference>
<dbReference type="RefSeq" id="WP_361701762.1">
    <property type="nucleotide sequence ID" value="NZ_JBEZVE010000004.1"/>
</dbReference>
<feature type="signal peptide" evidence="3">
    <location>
        <begin position="1"/>
        <end position="43"/>
    </location>
</feature>
<dbReference type="Pfam" id="PF25023">
    <property type="entry name" value="TEN_YD-shell"/>
    <property type="match status" value="1"/>
</dbReference>
<dbReference type="InterPro" id="IPR056823">
    <property type="entry name" value="TEN-like_YD-shell"/>
</dbReference>
<gene>
    <name evidence="5" type="ORF">AB0E89_09695</name>
</gene>
<dbReference type="InterPro" id="IPR031325">
    <property type="entry name" value="RHS_repeat"/>
</dbReference>
<reference evidence="5 6" key="1">
    <citation type="submission" date="2024-06" db="EMBL/GenBank/DDBJ databases">
        <title>The Natural Products Discovery Center: Release of the First 8490 Sequenced Strains for Exploring Actinobacteria Biosynthetic Diversity.</title>
        <authorList>
            <person name="Kalkreuter E."/>
            <person name="Kautsar S.A."/>
            <person name="Yang D."/>
            <person name="Bader C.D."/>
            <person name="Teijaro C.N."/>
            <person name="Fluegel L."/>
            <person name="Davis C.M."/>
            <person name="Simpson J.R."/>
            <person name="Lauterbach L."/>
            <person name="Steele A.D."/>
            <person name="Gui C."/>
            <person name="Meng S."/>
            <person name="Li G."/>
            <person name="Viehrig K."/>
            <person name="Ye F."/>
            <person name="Su P."/>
            <person name="Kiefer A.F."/>
            <person name="Nichols A."/>
            <person name="Cepeda A.J."/>
            <person name="Yan W."/>
            <person name="Fan B."/>
            <person name="Jiang Y."/>
            <person name="Adhikari A."/>
            <person name="Zheng C.-J."/>
            <person name="Schuster L."/>
            <person name="Cowan T.M."/>
            <person name="Smanski M.J."/>
            <person name="Chevrette M.G."/>
            <person name="De Carvalho L.P.S."/>
            <person name="Shen B."/>
        </authorList>
    </citation>
    <scope>NUCLEOTIDE SEQUENCE [LARGE SCALE GENOMIC DNA]</scope>
    <source>
        <strain evidence="5 6">NPDC033843</strain>
    </source>
</reference>
<feature type="region of interest" description="Disordered" evidence="2">
    <location>
        <begin position="914"/>
        <end position="941"/>
    </location>
</feature>
<dbReference type="Pfam" id="PF07591">
    <property type="entry name" value="PT-HINT"/>
    <property type="match status" value="1"/>
</dbReference>
<dbReference type="NCBIfam" id="TIGR03696">
    <property type="entry name" value="Rhs_assc_core"/>
    <property type="match status" value="1"/>
</dbReference>
<feature type="region of interest" description="Disordered" evidence="2">
    <location>
        <begin position="1067"/>
        <end position="1089"/>
    </location>
</feature>
<dbReference type="InterPro" id="IPR036844">
    <property type="entry name" value="Hint_dom_sf"/>
</dbReference>
<evidence type="ECO:0000256" key="2">
    <source>
        <dbReference type="SAM" id="MobiDB-lite"/>
    </source>
</evidence>
<accession>A0ABV2ZE81</accession>
<dbReference type="InterPro" id="IPR022385">
    <property type="entry name" value="Rhs_assc_core"/>
</dbReference>
<dbReference type="EMBL" id="JBEZVE010000004">
    <property type="protein sequence ID" value="MEU3780849.1"/>
    <property type="molecule type" value="Genomic_DNA"/>
</dbReference>
<comment type="caution">
    <text evidence="5">The sequence shown here is derived from an EMBL/GenBank/DDBJ whole genome shotgun (WGS) entry which is preliminary data.</text>
</comment>
<feature type="chain" id="PRO_5045532537" evidence="3">
    <location>
        <begin position="44"/>
        <end position="2299"/>
    </location>
</feature>
<feature type="region of interest" description="Disordered" evidence="2">
    <location>
        <begin position="74"/>
        <end position="108"/>
    </location>
</feature>
<feature type="region of interest" description="Disordered" evidence="2">
    <location>
        <begin position="817"/>
        <end position="843"/>
    </location>
</feature>
<keyword evidence="6" id="KW-1185">Reference proteome</keyword>
<dbReference type="InterPro" id="IPR003587">
    <property type="entry name" value="Hint_dom_N"/>
</dbReference>
<dbReference type="Proteomes" id="UP001550739">
    <property type="component" value="Unassembled WGS sequence"/>
</dbReference>
<keyword evidence="1" id="KW-0677">Repeat</keyword>
<dbReference type="InterPro" id="IPR050708">
    <property type="entry name" value="T6SS_VgrG/RHS"/>
</dbReference>